<dbReference type="InterPro" id="IPR050534">
    <property type="entry name" value="Coronavir_polyprotein_1ab"/>
</dbReference>
<dbReference type="PANTHER" id="PTHR43788">
    <property type="entry name" value="DNA2/NAM7 HELICASE FAMILY MEMBER"/>
    <property type="match status" value="1"/>
</dbReference>
<evidence type="ECO:0000313" key="8">
    <source>
        <dbReference type="EMBL" id="KAJ8989273.1"/>
    </source>
</evidence>
<dbReference type="EMBL" id="JAJGCB010000015">
    <property type="protein sequence ID" value="KAJ8989273.1"/>
    <property type="molecule type" value="Genomic_DNA"/>
</dbReference>
<keyword evidence="2" id="KW-0547">Nucleotide-binding</keyword>
<organism evidence="8 9">
    <name type="scientific">Exophiala dermatitidis</name>
    <name type="common">Black yeast-like fungus</name>
    <name type="synonym">Wangiella dermatitidis</name>
    <dbReference type="NCBI Taxonomy" id="5970"/>
    <lineage>
        <taxon>Eukaryota</taxon>
        <taxon>Fungi</taxon>
        <taxon>Dikarya</taxon>
        <taxon>Ascomycota</taxon>
        <taxon>Pezizomycotina</taxon>
        <taxon>Eurotiomycetes</taxon>
        <taxon>Chaetothyriomycetidae</taxon>
        <taxon>Chaetothyriales</taxon>
        <taxon>Herpotrichiellaceae</taxon>
        <taxon>Exophiala</taxon>
    </lineage>
</organism>
<protein>
    <submittedName>
        <fullName evidence="8">Uncharacterized protein</fullName>
    </submittedName>
</protein>
<dbReference type="GO" id="GO:0016787">
    <property type="term" value="F:hydrolase activity"/>
    <property type="evidence" value="ECO:0007669"/>
    <property type="project" value="UniProtKB-KW"/>
</dbReference>
<keyword evidence="4" id="KW-0347">Helicase</keyword>
<keyword evidence="3" id="KW-0378">Hydrolase</keyword>
<dbReference type="InterPro" id="IPR041677">
    <property type="entry name" value="DNA2/NAM7_AAA_11"/>
</dbReference>
<name>A0AAN6EQ54_EXODE</name>
<proteinExistence type="inferred from homology"/>
<dbReference type="InterPro" id="IPR047187">
    <property type="entry name" value="SF1_C_Upf1"/>
</dbReference>
<feature type="domain" description="DNA2/NAM7 helicase helicase" evidence="6">
    <location>
        <begin position="536"/>
        <end position="625"/>
    </location>
</feature>
<comment type="similarity">
    <text evidence="1">Belongs to the DNA2/NAM7 helicase family.</text>
</comment>
<dbReference type="GO" id="GO:0005524">
    <property type="term" value="F:ATP binding"/>
    <property type="evidence" value="ECO:0007669"/>
    <property type="project" value="UniProtKB-KW"/>
</dbReference>
<dbReference type="SUPFAM" id="SSF52540">
    <property type="entry name" value="P-loop containing nucleoside triphosphate hydrolases"/>
    <property type="match status" value="1"/>
</dbReference>
<evidence type="ECO:0000256" key="4">
    <source>
        <dbReference type="ARBA" id="ARBA00022806"/>
    </source>
</evidence>
<dbReference type="InterPro" id="IPR041679">
    <property type="entry name" value="DNA2/NAM7-like_C"/>
</dbReference>
<evidence type="ECO:0000259" key="7">
    <source>
        <dbReference type="Pfam" id="PF13087"/>
    </source>
</evidence>
<dbReference type="AlphaFoldDB" id="A0AAN6EQ54"/>
<evidence type="ECO:0000313" key="9">
    <source>
        <dbReference type="Proteomes" id="UP001161757"/>
    </source>
</evidence>
<dbReference type="Pfam" id="PF13086">
    <property type="entry name" value="AAA_11"/>
    <property type="match status" value="2"/>
</dbReference>
<gene>
    <name evidence="8" type="ORF">HRR80_006994</name>
</gene>
<dbReference type="Proteomes" id="UP001161757">
    <property type="component" value="Unassembled WGS sequence"/>
</dbReference>
<evidence type="ECO:0000256" key="3">
    <source>
        <dbReference type="ARBA" id="ARBA00022801"/>
    </source>
</evidence>
<evidence type="ECO:0000259" key="6">
    <source>
        <dbReference type="Pfam" id="PF13086"/>
    </source>
</evidence>
<feature type="domain" description="DNA2/NAM7 helicase helicase" evidence="6">
    <location>
        <begin position="396"/>
        <end position="468"/>
    </location>
</feature>
<dbReference type="InterPro" id="IPR027417">
    <property type="entry name" value="P-loop_NTPase"/>
</dbReference>
<dbReference type="GO" id="GO:0043139">
    <property type="term" value="F:5'-3' DNA helicase activity"/>
    <property type="evidence" value="ECO:0007669"/>
    <property type="project" value="TreeGrafter"/>
</dbReference>
<feature type="domain" description="DNA2/NAM7 helicase-like C-terminal" evidence="7">
    <location>
        <begin position="635"/>
        <end position="835"/>
    </location>
</feature>
<evidence type="ECO:0000256" key="2">
    <source>
        <dbReference type="ARBA" id="ARBA00022741"/>
    </source>
</evidence>
<evidence type="ECO:0000256" key="1">
    <source>
        <dbReference type="ARBA" id="ARBA00007913"/>
    </source>
</evidence>
<keyword evidence="5" id="KW-0067">ATP-binding</keyword>
<dbReference type="PANTHER" id="PTHR43788:SF8">
    <property type="entry name" value="DNA-BINDING PROTEIN SMUBP-2"/>
    <property type="match status" value="1"/>
</dbReference>
<dbReference type="Gene3D" id="3.40.50.300">
    <property type="entry name" value="P-loop containing nucleotide triphosphate hydrolases"/>
    <property type="match status" value="2"/>
</dbReference>
<dbReference type="Pfam" id="PF13087">
    <property type="entry name" value="AAA_12"/>
    <property type="match status" value="1"/>
</dbReference>
<dbReference type="CDD" id="cd18808">
    <property type="entry name" value="SF1_C_Upf1"/>
    <property type="match status" value="1"/>
</dbReference>
<accession>A0AAN6EQ54</accession>
<comment type="caution">
    <text evidence="8">The sequence shown here is derived from an EMBL/GenBank/DDBJ whole genome shotgun (WGS) entry which is preliminary data.</text>
</comment>
<evidence type="ECO:0000256" key="5">
    <source>
        <dbReference type="ARBA" id="ARBA00022840"/>
    </source>
</evidence>
<sequence>MAIKFLETLDLKQIQAKSGLFEKMEFVVSDGEDENLAAIVRKTEQSPPAYSFNFLLNLRTGSFRITESLGHAMRAWIEVSQEHYLLLKAAPKDEDVEPDTFIIQIALRSDYNFKVEHAGQAFTLSPHQALRSWKLSFCMAKNQDYIEKHCRNIEIRIPDYKKATIAHQFDARIVRHILNNKDSIDARENAKPYCSVQLRALEAESKAADAAKALLDRKSVQADVSGLPGFEDRFMIRLKSTIAKDHWKLEAQQLIWLSPSVPGKAGMFDLEPTQLPNARVQKWRATSVIIKGDVVAVLDNYTTPELAAAAKNTGRVYLDVVLDREDPLGDRSSRAINKMRKVLLKENGEDIEADIYRLPLSGFFLEKKPFPSNIDPLPYRDTSFQKFVVRLQLEAESHRRAIDSVFQSPTGCALIQGPPATGKTTVVAKSLLIARGFVDLRGKIVCAAHTNEAVRVACERTVQLAKQMFHIDPKDHICLVLTRAKSQYFRLSEKEFGILEDLTLEAHMKRIADAQPATYGAYRAGFAQIIKCGRIEDKRLAKAHDKDRAELSRLVMMQCTIFFSTLATCHDRDSFFGNRNFPCSLLVVDEASQATDVALFQAWLALNPRRVVMAGDQKQLAPYTESVEGAWAWGTSMFEKLQNKGCQRVMLDVQYRTVQNIYAGTNFHYDNLVRAHPSTVNRPFQLQLQQIFTLGELSFTDADGKKVVLDSNIKLFHITDTDCIKVGAGRSSANQQEFQFIAGMVAAFGLAGVSPSHIMALTGYNGQHILLADLEQDFPGLRARKIDSSQGGEADIVAFSVTRTMQSGIGFLQQSRRQNVGTSRAREAMYIVGNPNLFVQSKGWQGWFDSLKKANSNLVVTIKGPVKWKFGDRAVTLPASASAIPTDVRSSTADVGEKLANMKLEPKLEKENWTDNDCNAYISGLHDSERNPARHFFRQMSAAKQQDDRTQWI</sequence>
<reference evidence="8" key="1">
    <citation type="submission" date="2023-01" db="EMBL/GenBank/DDBJ databases">
        <title>Exophiala dermititidis isolated from Cystic Fibrosis Patient.</title>
        <authorList>
            <person name="Kurbessoian T."/>
            <person name="Crocker A."/>
            <person name="Murante D."/>
            <person name="Hogan D.A."/>
            <person name="Stajich J.E."/>
        </authorList>
    </citation>
    <scope>NUCLEOTIDE SEQUENCE</scope>
    <source>
        <strain evidence="8">Ex8</strain>
    </source>
</reference>